<organism evidence="1">
    <name type="scientific">Rhizophora mucronata</name>
    <name type="common">Asiatic mangrove</name>
    <dbReference type="NCBI Taxonomy" id="61149"/>
    <lineage>
        <taxon>Eukaryota</taxon>
        <taxon>Viridiplantae</taxon>
        <taxon>Streptophyta</taxon>
        <taxon>Embryophyta</taxon>
        <taxon>Tracheophyta</taxon>
        <taxon>Spermatophyta</taxon>
        <taxon>Magnoliopsida</taxon>
        <taxon>eudicotyledons</taxon>
        <taxon>Gunneridae</taxon>
        <taxon>Pentapetalae</taxon>
        <taxon>rosids</taxon>
        <taxon>fabids</taxon>
        <taxon>Malpighiales</taxon>
        <taxon>Rhizophoraceae</taxon>
        <taxon>Rhizophora</taxon>
    </lineage>
</organism>
<proteinExistence type="predicted"/>
<accession>A0A2P2QGF7</accession>
<evidence type="ECO:0008006" key="2">
    <source>
        <dbReference type="Google" id="ProtNLM"/>
    </source>
</evidence>
<dbReference type="EMBL" id="GGEC01085510">
    <property type="protein sequence ID" value="MBX65994.1"/>
    <property type="molecule type" value="Transcribed_RNA"/>
</dbReference>
<reference evidence="1" key="1">
    <citation type="submission" date="2018-02" db="EMBL/GenBank/DDBJ databases">
        <title>Rhizophora mucronata_Transcriptome.</title>
        <authorList>
            <person name="Meera S.P."/>
            <person name="Sreeshan A."/>
            <person name="Augustine A."/>
        </authorList>
    </citation>
    <scope>NUCLEOTIDE SEQUENCE</scope>
    <source>
        <tissue evidence="1">Leaf</tissue>
    </source>
</reference>
<dbReference type="AlphaFoldDB" id="A0A2P2QGF7"/>
<sequence>MLYVGVRAVKLIGDFILGMAITEKCYSLLVAQPEFCYSRLC</sequence>
<protein>
    <recommendedName>
        <fullName evidence="2">Peptidylprolyl isomerase</fullName>
    </recommendedName>
</protein>
<name>A0A2P2QGF7_RHIMU</name>
<evidence type="ECO:0000313" key="1">
    <source>
        <dbReference type="EMBL" id="MBX65994.1"/>
    </source>
</evidence>